<name>A0A2S0K4S9_LYSSH</name>
<evidence type="ECO:0000256" key="5">
    <source>
        <dbReference type="SAM" id="Phobius"/>
    </source>
</evidence>
<dbReference type="EMBL" id="UFSZ01000001">
    <property type="protein sequence ID" value="SUV15766.1"/>
    <property type="molecule type" value="Genomic_DNA"/>
</dbReference>
<reference evidence="6 8" key="1">
    <citation type="submission" date="2017-03" db="EMBL/GenBank/DDBJ databases">
        <title>The whole genome sequencing and assembly of Lysinibacillus sphaericus DSM 28T strain.</title>
        <authorList>
            <person name="Lee Y.-J."/>
            <person name="Yi H."/>
            <person name="Bahn Y.-S."/>
            <person name="Kim J.F."/>
            <person name="Lee D.-W."/>
        </authorList>
    </citation>
    <scope>NUCLEOTIDE SEQUENCE [LARGE SCALE GENOMIC DNA]</scope>
    <source>
        <strain evidence="6 8">DSM 28</strain>
    </source>
</reference>
<dbReference type="InterPro" id="IPR003810">
    <property type="entry name" value="Mntp/YtaF"/>
</dbReference>
<feature type="transmembrane region" description="Helical" evidence="5">
    <location>
        <begin position="112"/>
        <end position="132"/>
    </location>
</feature>
<feature type="transmembrane region" description="Helical" evidence="5">
    <location>
        <begin position="170"/>
        <end position="189"/>
    </location>
</feature>
<evidence type="ECO:0000313" key="7">
    <source>
        <dbReference type="EMBL" id="SUV15766.1"/>
    </source>
</evidence>
<dbReference type="Pfam" id="PF02659">
    <property type="entry name" value="Mntp"/>
    <property type="match status" value="2"/>
</dbReference>
<keyword evidence="2 5" id="KW-0812">Transmembrane</keyword>
<dbReference type="Proteomes" id="UP000255295">
    <property type="component" value="Unassembled WGS sequence"/>
</dbReference>
<evidence type="ECO:0000313" key="8">
    <source>
        <dbReference type="Proteomes" id="UP000238825"/>
    </source>
</evidence>
<dbReference type="EMBL" id="CP019980">
    <property type="protein sequence ID" value="AVK98274.1"/>
    <property type="molecule type" value="Genomic_DNA"/>
</dbReference>
<gene>
    <name evidence="6" type="ORF">LS41612_19180</name>
    <name evidence="7" type="ORF">NCTC10338_00837</name>
</gene>
<feature type="transmembrane region" description="Helical" evidence="5">
    <location>
        <begin position="138"/>
        <end position="163"/>
    </location>
</feature>
<accession>A0A2S0K4S9</accession>
<evidence type="ECO:0000256" key="3">
    <source>
        <dbReference type="ARBA" id="ARBA00022989"/>
    </source>
</evidence>
<keyword evidence="1" id="KW-1003">Cell membrane</keyword>
<feature type="transmembrane region" description="Helical" evidence="5">
    <location>
        <begin position="6"/>
        <end position="26"/>
    </location>
</feature>
<proteinExistence type="predicted"/>
<dbReference type="PANTHER" id="PTHR35529">
    <property type="entry name" value="MANGANESE EFFLUX PUMP MNTP-RELATED"/>
    <property type="match status" value="1"/>
</dbReference>
<evidence type="ECO:0000256" key="4">
    <source>
        <dbReference type="ARBA" id="ARBA00023136"/>
    </source>
</evidence>
<evidence type="ECO:0000256" key="1">
    <source>
        <dbReference type="ARBA" id="ARBA00022475"/>
    </source>
</evidence>
<keyword evidence="3 5" id="KW-1133">Transmembrane helix</keyword>
<organism evidence="6 8">
    <name type="scientific">Lysinibacillus sphaericus</name>
    <name type="common">Bacillus sphaericus</name>
    <dbReference type="NCBI Taxonomy" id="1421"/>
    <lineage>
        <taxon>Bacteria</taxon>
        <taxon>Bacillati</taxon>
        <taxon>Bacillota</taxon>
        <taxon>Bacilli</taxon>
        <taxon>Bacillales</taxon>
        <taxon>Bacillaceae</taxon>
        <taxon>Lysinibacillus</taxon>
    </lineage>
</organism>
<feature type="transmembrane region" description="Helical" evidence="5">
    <location>
        <begin position="64"/>
        <end position="84"/>
    </location>
</feature>
<evidence type="ECO:0000313" key="9">
    <source>
        <dbReference type="Proteomes" id="UP000255295"/>
    </source>
</evidence>
<dbReference type="PANTHER" id="PTHR35529:SF2">
    <property type="entry name" value="SPORULATION PROTEIN YTAF-RELATED"/>
    <property type="match status" value="1"/>
</dbReference>
<keyword evidence="4 5" id="KW-0472">Membrane</keyword>
<feature type="transmembrane region" description="Helical" evidence="5">
    <location>
        <begin position="38"/>
        <end position="58"/>
    </location>
</feature>
<protein>
    <submittedName>
        <fullName evidence="7">Integral membrane protein</fullName>
    </submittedName>
</protein>
<dbReference type="AlphaFoldDB" id="A0A2S0K4S9"/>
<evidence type="ECO:0000256" key="2">
    <source>
        <dbReference type="ARBA" id="ARBA00022692"/>
    </source>
</evidence>
<reference evidence="7 9" key="2">
    <citation type="submission" date="2018-06" db="EMBL/GenBank/DDBJ databases">
        <authorList>
            <consortium name="Pathogen Informatics"/>
            <person name="Doyle S."/>
        </authorList>
    </citation>
    <scope>NUCLEOTIDE SEQUENCE [LARGE SCALE GENOMIC DNA]</scope>
    <source>
        <strain evidence="7 9">NCTC10338</strain>
    </source>
</reference>
<sequence length="190" mass="20217">MHWITIIFIGIAANLDNLGIGLAYGVKRVKIPILSNAIIAVLSMIVTFVAVTAGSTVIEYISPHTANLLGSLLLCVIGIFTLFSNRFSKHSIAKNPEIFDEDKNHIISMREAMTLGFVLSANCLAGGIAIGANGISAIWTVISIGTFSFITVGLGSHFGVLLSKTFIGKYSTAISGWLLIVIGVFEVFAK</sequence>
<evidence type="ECO:0000313" key="6">
    <source>
        <dbReference type="EMBL" id="AVK98274.1"/>
    </source>
</evidence>
<dbReference type="Proteomes" id="UP000238825">
    <property type="component" value="Chromosome"/>
</dbReference>